<dbReference type="STRING" id="1492898.SY85_18285"/>
<dbReference type="Proteomes" id="UP000077177">
    <property type="component" value="Chromosome"/>
</dbReference>
<dbReference type="EMBL" id="CP011390">
    <property type="protein sequence ID" value="ANE52150.1"/>
    <property type="molecule type" value="Genomic_DNA"/>
</dbReference>
<dbReference type="GO" id="GO:0003700">
    <property type="term" value="F:DNA-binding transcription factor activity"/>
    <property type="evidence" value="ECO:0007669"/>
    <property type="project" value="TreeGrafter"/>
</dbReference>
<dbReference type="Gene3D" id="1.10.357.10">
    <property type="entry name" value="Tetracycline Repressor, domain 2"/>
    <property type="match status" value="1"/>
</dbReference>
<evidence type="ECO:0000256" key="2">
    <source>
        <dbReference type="ARBA" id="ARBA00023015"/>
    </source>
</evidence>
<protein>
    <recommendedName>
        <fullName evidence="6">HTH tetR-type domain-containing protein</fullName>
    </recommendedName>
</protein>
<dbReference type="KEGG" id="fla:SY85_18285"/>
<dbReference type="SUPFAM" id="SSF48498">
    <property type="entry name" value="Tetracyclin repressor-like, C-terminal domain"/>
    <property type="match status" value="1"/>
</dbReference>
<dbReference type="GO" id="GO:0000976">
    <property type="term" value="F:transcription cis-regulatory region binding"/>
    <property type="evidence" value="ECO:0007669"/>
    <property type="project" value="TreeGrafter"/>
</dbReference>
<dbReference type="FunFam" id="1.10.10.60:FF:000141">
    <property type="entry name" value="TetR family transcriptional regulator"/>
    <property type="match status" value="1"/>
</dbReference>
<reference evidence="7 8" key="2">
    <citation type="journal article" date="2016" name="Int. J. Syst. Evol. Microbiol.">
        <title>Flavisolibacter tropicus sp. nov., isolated from tropical soil.</title>
        <authorList>
            <person name="Lee J.J."/>
            <person name="Kang M.S."/>
            <person name="Kim G.S."/>
            <person name="Lee C.S."/>
            <person name="Lim S."/>
            <person name="Lee J."/>
            <person name="Roh S.H."/>
            <person name="Kang H."/>
            <person name="Ha J.M."/>
            <person name="Bae S."/>
            <person name="Jung H.Y."/>
            <person name="Kim M.K."/>
        </authorList>
    </citation>
    <scope>NUCLEOTIDE SEQUENCE [LARGE SCALE GENOMIC DNA]</scope>
    <source>
        <strain evidence="7 8">LCS9</strain>
    </source>
</reference>
<evidence type="ECO:0000256" key="1">
    <source>
        <dbReference type="ARBA" id="ARBA00022491"/>
    </source>
</evidence>
<keyword evidence="3 5" id="KW-0238">DNA-binding</keyword>
<feature type="domain" description="HTH tetR-type" evidence="6">
    <location>
        <begin position="1"/>
        <end position="61"/>
    </location>
</feature>
<dbReference type="PANTHER" id="PTHR30055:SF175">
    <property type="entry name" value="HTH-TYPE TRANSCRIPTIONAL REPRESSOR KSTR2"/>
    <property type="match status" value="1"/>
</dbReference>
<dbReference type="InterPro" id="IPR050109">
    <property type="entry name" value="HTH-type_TetR-like_transc_reg"/>
</dbReference>
<dbReference type="InterPro" id="IPR009057">
    <property type="entry name" value="Homeodomain-like_sf"/>
</dbReference>
<organism evidence="7 8">
    <name type="scientific">Flavisolibacter tropicus</name>
    <dbReference type="NCBI Taxonomy" id="1492898"/>
    <lineage>
        <taxon>Bacteria</taxon>
        <taxon>Pseudomonadati</taxon>
        <taxon>Bacteroidota</taxon>
        <taxon>Chitinophagia</taxon>
        <taxon>Chitinophagales</taxon>
        <taxon>Chitinophagaceae</taxon>
        <taxon>Flavisolibacter</taxon>
    </lineage>
</organism>
<dbReference type="AlphaFoldDB" id="A0A172TYN3"/>
<sequence length="204" mass="24132">MEPKERILEKAHELFNRYGIRSVSMDDIAAQVGMSKKTLYHYYTDKEELVSAVFTGVMEQNKTQCCLGRDTSENAIHEVLAAFEMVRDMFANMNPSVLIDMEKYHPDTFRKFKEYKNGFMYQMIWKNFERGIAEGVYREDIDMDVLARFRIHNIMLSFNPEVFPNNRTHLVHIEEQLLEHFLYGLATPKGQKLIQKYKSQRTKI</sequence>
<keyword evidence="8" id="KW-1185">Reference proteome</keyword>
<reference evidence="8" key="1">
    <citation type="submission" date="2015-01" db="EMBL/GenBank/DDBJ databases">
        <title>Flavisolibacter sp./LCS9/ whole genome sequencing.</title>
        <authorList>
            <person name="Kim M.K."/>
            <person name="Srinivasan S."/>
            <person name="Lee J.-J."/>
        </authorList>
    </citation>
    <scope>NUCLEOTIDE SEQUENCE [LARGE SCALE GENOMIC DNA]</scope>
    <source>
        <strain evidence="8">LCS9</strain>
    </source>
</reference>
<dbReference type="InterPro" id="IPR001647">
    <property type="entry name" value="HTH_TetR"/>
</dbReference>
<dbReference type="SUPFAM" id="SSF46689">
    <property type="entry name" value="Homeodomain-like"/>
    <property type="match status" value="1"/>
</dbReference>
<keyword evidence="1" id="KW-0678">Repressor</keyword>
<gene>
    <name evidence="7" type="ORF">SY85_18285</name>
</gene>
<accession>A0A172TYN3</accession>
<keyword evidence="2" id="KW-0805">Transcription regulation</keyword>
<dbReference type="PRINTS" id="PR00455">
    <property type="entry name" value="HTHTETR"/>
</dbReference>
<evidence type="ECO:0000313" key="8">
    <source>
        <dbReference type="Proteomes" id="UP000077177"/>
    </source>
</evidence>
<dbReference type="PANTHER" id="PTHR30055">
    <property type="entry name" value="HTH-TYPE TRANSCRIPTIONAL REGULATOR RUTR"/>
    <property type="match status" value="1"/>
</dbReference>
<dbReference type="OrthoDB" id="881297at2"/>
<name>A0A172TYN3_9BACT</name>
<dbReference type="InterPro" id="IPR036271">
    <property type="entry name" value="Tet_transcr_reg_TetR-rel_C_sf"/>
</dbReference>
<evidence type="ECO:0000313" key="7">
    <source>
        <dbReference type="EMBL" id="ANE52150.1"/>
    </source>
</evidence>
<evidence type="ECO:0000256" key="4">
    <source>
        <dbReference type="ARBA" id="ARBA00023163"/>
    </source>
</evidence>
<proteinExistence type="predicted"/>
<feature type="DNA-binding region" description="H-T-H motif" evidence="5">
    <location>
        <begin position="24"/>
        <end position="43"/>
    </location>
</feature>
<dbReference type="Gene3D" id="1.10.10.60">
    <property type="entry name" value="Homeodomain-like"/>
    <property type="match status" value="1"/>
</dbReference>
<dbReference type="RefSeq" id="WP_066406335.1">
    <property type="nucleotide sequence ID" value="NZ_CP011390.1"/>
</dbReference>
<dbReference type="PROSITE" id="PS50977">
    <property type="entry name" value="HTH_TETR_2"/>
    <property type="match status" value="1"/>
</dbReference>
<keyword evidence="4" id="KW-0804">Transcription</keyword>
<evidence type="ECO:0000256" key="5">
    <source>
        <dbReference type="PROSITE-ProRule" id="PRU00335"/>
    </source>
</evidence>
<evidence type="ECO:0000259" key="6">
    <source>
        <dbReference type="PROSITE" id="PS50977"/>
    </source>
</evidence>
<dbReference type="Pfam" id="PF00440">
    <property type="entry name" value="TetR_N"/>
    <property type="match status" value="1"/>
</dbReference>
<evidence type="ECO:0000256" key="3">
    <source>
        <dbReference type="ARBA" id="ARBA00023125"/>
    </source>
</evidence>